<dbReference type="SUPFAM" id="SSF57701">
    <property type="entry name" value="Zn2/Cys6 DNA-binding domain"/>
    <property type="match status" value="1"/>
</dbReference>
<protein>
    <recommendedName>
        <fullName evidence="6">Zn(2)-C6 fungal-type domain-containing protein</fullName>
    </recommendedName>
</protein>
<dbReference type="Gene3D" id="4.10.240.10">
    <property type="entry name" value="Zn(2)-C6 fungal-type DNA-binding domain"/>
    <property type="match status" value="1"/>
</dbReference>
<reference evidence="8" key="1">
    <citation type="journal article" date="2013" name="Ind. Biotechnol.">
        <title>Comparative genomics analysis of Trichoderma reesei strains.</title>
        <authorList>
            <person name="Koike H."/>
            <person name="Aerts A."/>
            <person name="LaButti K."/>
            <person name="Grigoriev I.V."/>
            <person name="Baker S.E."/>
        </authorList>
    </citation>
    <scope>NUCLEOTIDE SEQUENCE [LARGE SCALE GENOMIC DNA]</scope>
    <source>
        <strain evidence="8">ATCC 56765 / BCRC 32924 / NRRL 11460 / Rut C-30</strain>
    </source>
</reference>
<organism evidence="7 8">
    <name type="scientific">Hypocrea jecorina (strain ATCC 56765 / BCRC 32924 / NRRL 11460 / Rut C-30)</name>
    <name type="common">Trichoderma reesei</name>
    <dbReference type="NCBI Taxonomy" id="1344414"/>
    <lineage>
        <taxon>Eukaryota</taxon>
        <taxon>Fungi</taxon>
        <taxon>Dikarya</taxon>
        <taxon>Ascomycota</taxon>
        <taxon>Pezizomycotina</taxon>
        <taxon>Sordariomycetes</taxon>
        <taxon>Hypocreomycetidae</taxon>
        <taxon>Hypocreales</taxon>
        <taxon>Hypocreaceae</taxon>
        <taxon>Trichoderma</taxon>
    </lineage>
</organism>
<feature type="compositionally biased region" description="Acidic residues" evidence="4">
    <location>
        <begin position="87"/>
        <end position="102"/>
    </location>
</feature>
<keyword evidence="2" id="KW-0479">Metal-binding</keyword>
<keyword evidence="3" id="KW-0539">Nucleus</keyword>
<dbReference type="GO" id="GO:0006351">
    <property type="term" value="P:DNA-templated transcription"/>
    <property type="evidence" value="ECO:0007669"/>
    <property type="project" value="InterPro"/>
</dbReference>
<dbReference type="GO" id="GO:0003677">
    <property type="term" value="F:DNA binding"/>
    <property type="evidence" value="ECO:0007669"/>
    <property type="project" value="InterPro"/>
</dbReference>
<feature type="compositionally biased region" description="Polar residues" evidence="4">
    <location>
        <begin position="51"/>
        <end position="66"/>
    </location>
</feature>
<evidence type="ECO:0000256" key="5">
    <source>
        <dbReference type="SAM" id="Phobius"/>
    </source>
</evidence>
<dbReference type="CDD" id="cd00067">
    <property type="entry name" value="GAL4"/>
    <property type="match status" value="1"/>
</dbReference>
<dbReference type="HOGENOM" id="CLU_012800_3_1_1"/>
<dbReference type="AlphaFoldDB" id="A0A024SHQ4"/>
<feature type="domain" description="Zn(2)-C6 fungal-type" evidence="6">
    <location>
        <begin position="14"/>
        <end position="45"/>
    </location>
</feature>
<dbReference type="InterPro" id="IPR007219">
    <property type="entry name" value="XnlR_reg_dom"/>
</dbReference>
<keyword evidence="5" id="KW-0812">Transmembrane</keyword>
<name>A0A024SHQ4_HYPJR</name>
<dbReference type="InterPro" id="IPR036864">
    <property type="entry name" value="Zn2-C6_fun-type_DNA-bd_sf"/>
</dbReference>
<dbReference type="SMART" id="SM00066">
    <property type="entry name" value="GAL4"/>
    <property type="match status" value="1"/>
</dbReference>
<evidence type="ECO:0000256" key="1">
    <source>
        <dbReference type="ARBA" id="ARBA00004123"/>
    </source>
</evidence>
<proteinExistence type="predicted"/>
<dbReference type="InterPro" id="IPR001138">
    <property type="entry name" value="Zn2Cys6_DnaBD"/>
</dbReference>
<keyword evidence="5" id="KW-1133">Transmembrane helix</keyword>
<sequence>MDSMQQPVRRFKSSCTECQRRKQKCNRIYPCLHCKNRSTQRECRFIEKSATKASDQTQVKTATASETAAKVTAKGRGAGSKRRYDSSDDSDSDCDSESDLDMDGGKGSIRQKNAGIRRRERPQGKQYMRSAATCLELQSALDSLPRREHVDALIISFFRNVNPHYGILHRSDFSREYDRWWNRRDRNYALPIPLTCLVLMMCACACQHLPVDYQARLERMLNASCQDRTETYHYHARCLHGVAPVGRYHRNNVLWLLHSVYWYKAEAMFTECCHVFNTAVREAQELGFDTEKDADVLPNFELEMRRRSWCVIDSWDWQIASGLFRQTLVDHSNCRAGRPSLTLEPDGSFSPLLHMVMQSELVHQLAERFSAPSNVKTHEQLMEYKGMVDEWMLSFPPIFALVNPDTSNDKKQVWIEYHRHYNYTMGYMMLLNPFRPHMQKTYTDQSSEEMLELRRVVIDLTLLLVRVLDNWLKFLTFRDGRFHFIIFSLVDAATVLSNVVVNDKTGEVPRRDDIYRAAKLALVLQRKLLFLSESAKVAFRIVQKLVRRMFRGTP</sequence>
<evidence type="ECO:0000256" key="2">
    <source>
        <dbReference type="ARBA" id="ARBA00022723"/>
    </source>
</evidence>
<evidence type="ECO:0000313" key="7">
    <source>
        <dbReference type="EMBL" id="ETS04828.1"/>
    </source>
</evidence>
<dbReference type="PANTHER" id="PTHR31001">
    <property type="entry name" value="UNCHARACTERIZED TRANSCRIPTIONAL REGULATORY PROTEIN"/>
    <property type="match status" value="1"/>
</dbReference>
<feature type="transmembrane region" description="Helical" evidence="5">
    <location>
        <begin position="188"/>
        <end position="210"/>
    </location>
</feature>
<dbReference type="GO" id="GO:0000981">
    <property type="term" value="F:DNA-binding transcription factor activity, RNA polymerase II-specific"/>
    <property type="evidence" value="ECO:0007669"/>
    <property type="project" value="InterPro"/>
</dbReference>
<evidence type="ECO:0000259" key="6">
    <source>
        <dbReference type="PROSITE" id="PS50048"/>
    </source>
</evidence>
<evidence type="ECO:0000256" key="4">
    <source>
        <dbReference type="SAM" id="MobiDB-lite"/>
    </source>
</evidence>
<feature type="non-terminal residue" evidence="7">
    <location>
        <position position="554"/>
    </location>
</feature>
<feature type="region of interest" description="Disordered" evidence="4">
    <location>
        <begin position="49"/>
        <end position="125"/>
    </location>
</feature>
<comment type="subcellular location">
    <subcellularLocation>
        <location evidence="1">Nucleus</location>
    </subcellularLocation>
</comment>
<dbReference type="PANTHER" id="PTHR31001:SF84">
    <property type="entry name" value="FUNGAL SPECIFIC TRANSCRIPTION FACTOR"/>
    <property type="match status" value="1"/>
</dbReference>
<dbReference type="InterPro" id="IPR050613">
    <property type="entry name" value="Sec_Metabolite_Reg"/>
</dbReference>
<dbReference type="Pfam" id="PF04082">
    <property type="entry name" value="Fungal_trans"/>
    <property type="match status" value="1"/>
</dbReference>
<evidence type="ECO:0000256" key="3">
    <source>
        <dbReference type="ARBA" id="ARBA00023242"/>
    </source>
</evidence>
<dbReference type="Proteomes" id="UP000024376">
    <property type="component" value="Unassembled WGS sequence"/>
</dbReference>
<dbReference type="CDD" id="cd12148">
    <property type="entry name" value="fungal_TF_MHR"/>
    <property type="match status" value="1"/>
</dbReference>
<dbReference type="EMBL" id="KI911141">
    <property type="protein sequence ID" value="ETS04828.1"/>
    <property type="molecule type" value="Genomic_DNA"/>
</dbReference>
<keyword evidence="5" id="KW-0472">Membrane</keyword>
<dbReference type="OrthoDB" id="5344325at2759"/>
<gene>
    <name evidence="7" type="ORF">M419DRAFT_58034</name>
</gene>
<dbReference type="KEGG" id="trr:M419DRAFT_58034"/>
<dbReference type="GO" id="GO:0005634">
    <property type="term" value="C:nucleus"/>
    <property type="evidence" value="ECO:0007669"/>
    <property type="project" value="UniProtKB-SubCell"/>
</dbReference>
<evidence type="ECO:0000313" key="8">
    <source>
        <dbReference type="Proteomes" id="UP000024376"/>
    </source>
</evidence>
<accession>A0A024SHQ4</accession>
<dbReference type="GO" id="GO:0008270">
    <property type="term" value="F:zinc ion binding"/>
    <property type="evidence" value="ECO:0007669"/>
    <property type="project" value="InterPro"/>
</dbReference>
<dbReference type="PROSITE" id="PS50048">
    <property type="entry name" value="ZN2_CY6_FUNGAL_2"/>
    <property type="match status" value="1"/>
</dbReference>